<reference evidence="1 2" key="1">
    <citation type="journal article" date="2016" name="Nat. Commun.">
        <title>Ectomycorrhizal ecology is imprinted in the genome of the dominant symbiotic fungus Cenococcum geophilum.</title>
        <authorList>
            <consortium name="DOE Joint Genome Institute"/>
            <person name="Peter M."/>
            <person name="Kohler A."/>
            <person name="Ohm R.A."/>
            <person name="Kuo A."/>
            <person name="Krutzmann J."/>
            <person name="Morin E."/>
            <person name="Arend M."/>
            <person name="Barry K.W."/>
            <person name="Binder M."/>
            <person name="Choi C."/>
            <person name="Clum A."/>
            <person name="Copeland A."/>
            <person name="Grisel N."/>
            <person name="Haridas S."/>
            <person name="Kipfer T."/>
            <person name="LaButti K."/>
            <person name="Lindquist E."/>
            <person name="Lipzen A."/>
            <person name="Maire R."/>
            <person name="Meier B."/>
            <person name="Mihaltcheva S."/>
            <person name="Molinier V."/>
            <person name="Murat C."/>
            <person name="Poggeler S."/>
            <person name="Quandt C.A."/>
            <person name="Sperisen C."/>
            <person name="Tritt A."/>
            <person name="Tisserant E."/>
            <person name="Crous P.W."/>
            <person name="Henrissat B."/>
            <person name="Nehls U."/>
            <person name="Egli S."/>
            <person name="Spatafora J.W."/>
            <person name="Grigoriev I.V."/>
            <person name="Martin F.M."/>
        </authorList>
    </citation>
    <scope>NUCLEOTIDE SEQUENCE [LARGE SCALE GENOMIC DNA]</scope>
    <source>
        <strain evidence="1 2">CBS 207.34</strain>
    </source>
</reference>
<sequence length="187" mass="20756">MQLLVQRGLAAWQTLFFMVDKPGASLSSAQVGAVMPGHTSLSASSSALSHIQPNSSTNANSLYSLFSPTAPLRACIGICQPLLSLQSRVKSHVSASLSRFSPFCRILVPTPLYFDLLILSDRYRPSIPPDASHHSSFRFLVTARIFDAIHRPLPSSITWPPYLGYHRCLDFQSIQPMVYTRLFHQLL</sequence>
<accession>A0A8E2F511</accession>
<organism evidence="1 2">
    <name type="scientific">Glonium stellatum</name>
    <dbReference type="NCBI Taxonomy" id="574774"/>
    <lineage>
        <taxon>Eukaryota</taxon>
        <taxon>Fungi</taxon>
        <taxon>Dikarya</taxon>
        <taxon>Ascomycota</taxon>
        <taxon>Pezizomycotina</taxon>
        <taxon>Dothideomycetes</taxon>
        <taxon>Pleosporomycetidae</taxon>
        <taxon>Gloniales</taxon>
        <taxon>Gloniaceae</taxon>
        <taxon>Glonium</taxon>
    </lineage>
</organism>
<evidence type="ECO:0000313" key="1">
    <source>
        <dbReference type="EMBL" id="OCL10687.1"/>
    </source>
</evidence>
<dbReference type="AlphaFoldDB" id="A0A8E2F511"/>
<dbReference type="Proteomes" id="UP000250140">
    <property type="component" value="Unassembled WGS sequence"/>
</dbReference>
<protein>
    <submittedName>
        <fullName evidence="1">Uncharacterized protein</fullName>
    </submittedName>
</protein>
<dbReference type="EMBL" id="KV749188">
    <property type="protein sequence ID" value="OCL10687.1"/>
    <property type="molecule type" value="Genomic_DNA"/>
</dbReference>
<name>A0A8E2F511_9PEZI</name>
<gene>
    <name evidence="1" type="ORF">AOQ84DRAFT_210783</name>
</gene>
<keyword evidence="2" id="KW-1185">Reference proteome</keyword>
<evidence type="ECO:0000313" key="2">
    <source>
        <dbReference type="Proteomes" id="UP000250140"/>
    </source>
</evidence>
<proteinExistence type="predicted"/>